<name>A0A7C8YED8_OPUST</name>
<reference evidence="2" key="1">
    <citation type="journal article" date="2013" name="J. Plant Res.">
        <title>Effect of fungi and light on seed germination of three Opuntia species from semiarid lands of central Mexico.</title>
        <authorList>
            <person name="Delgado-Sanchez P."/>
            <person name="Jimenez-Bremont J.F."/>
            <person name="Guerrero-Gonzalez Mde L."/>
            <person name="Flores J."/>
        </authorList>
    </citation>
    <scope>NUCLEOTIDE SEQUENCE</scope>
    <source>
        <tissue evidence="2">Cladode</tissue>
    </source>
</reference>
<feature type="region of interest" description="Disordered" evidence="1">
    <location>
        <begin position="53"/>
        <end position="74"/>
    </location>
</feature>
<feature type="region of interest" description="Disordered" evidence="1">
    <location>
        <begin position="88"/>
        <end position="170"/>
    </location>
</feature>
<evidence type="ECO:0000256" key="1">
    <source>
        <dbReference type="SAM" id="MobiDB-lite"/>
    </source>
</evidence>
<protein>
    <submittedName>
        <fullName evidence="2">Uncharacterized protein</fullName>
    </submittedName>
</protein>
<organism evidence="2">
    <name type="scientific">Opuntia streptacantha</name>
    <name type="common">Prickly pear cactus</name>
    <name type="synonym">Opuntia cardona</name>
    <dbReference type="NCBI Taxonomy" id="393608"/>
    <lineage>
        <taxon>Eukaryota</taxon>
        <taxon>Viridiplantae</taxon>
        <taxon>Streptophyta</taxon>
        <taxon>Embryophyta</taxon>
        <taxon>Tracheophyta</taxon>
        <taxon>Spermatophyta</taxon>
        <taxon>Magnoliopsida</taxon>
        <taxon>eudicotyledons</taxon>
        <taxon>Gunneridae</taxon>
        <taxon>Pentapetalae</taxon>
        <taxon>Caryophyllales</taxon>
        <taxon>Cactineae</taxon>
        <taxon>Cactaceae</taxon>
        <taxon>Opuntioideae</taxon>
        <taxon>Opuntia</taxon>
    </lineage>
</organism>
<dbReference type="AlphaFoldDB" id="A0A7C8YED8"/>
<reference evidence="2" key="2">
    <citation type="submission" date="2020-07" db="EMBL/GenBank/DDBJ databases">
        <authorList>
            <person name="Vera ALvarez R."/>
            <person name="Arias-Moreno D.M."/>
            <person name="Jimenez-Jacinto V."/>
            <person name="Jimenez-Bremont J.F."/>
            <person name="Swaminathan K."/>
            <person name="Moose S.P."/>
            <person name="Guerrero-Gonzalez M.L."/>
            <person name="Marino-Ramirez L."/>
            <person name="Landsman D."/>
            <person name="Rodriguez-Kessler M."/>
            <person name="Delgado-Sanchez P."/>
        </authorList>
    </citation>
    <scope>NUCLEOTIDE SEQUENCE</scope>
    <source>
        <tissue evidence="2">Cladode</tissue>
    </source>
</reference>
<evidence type="ECO:0000313" key="2">
    <source>
        <dbReference type="EMBL" id="MBA4616454.1"/>
    </source>
</evidence>
<sequence length="170" mass="18455">MGFRFFTFPLNYNQSRESDRPAAVGEVACDVEGRLRMSRGGVAGVLVQQIRRGRTGKQKGEEEGAVSGRGRGGEGVYCGRWDSMATAVDGGCWQPAPWWKRASRTGERKTGRSGMGLEVVRSPVTQRLSGGRLRLSSTTGVSRGAVQRPEQQEGGVKKQGRKRESPSGVR</sequence>
<accession>A0A7C8YED8</accession>
<dbReference type="EMBL" id="GISG01011410">
    <property type="protein sequence ID" value="MBA4616454.1"/>
    <property type="molecule type" value="Transcribed_RNA"/>
</dbReference>
<proteinExistence type="predicted"/>